<comment type="caution">
    <text evidence="1">The sequence shown here is derived from an EMBL/GenBank/DDBJ whole genome shotgun (WGS) entry which is preliminary data.</text>
</comment>
<dbReference type="AlphaFoldDB" id="I0WUF6"/>
<gene>
    <name evidence="1" type="ORF">W59_10514</name>
</gene>
<organism evidence="1 2">
    <name type="scientific">Rhodococcus opacus RKJ300 = JCM 13270</name>
    <dbReference type="NCBI Taxonomy" id="1165867"/>
    <lineage>
        <taxon>Bacteria</taxon>
        <taxon>Bacillati</taxon>
        <taxon>Actinomycetota</taxon>
        <taxon>Actinomycetes</taxon>
        <taxon>Mycobacteriales</taxon>
        <taxon>Nocardiaceae</taxon>
        <taxon>Rhodococcus</taxon>
    </lineage>
</organism>
<sequence length="53" mass="5659">MTPSGSSGRLVPLTAAQQAIWLAQQLTPDVPYVIAQYVDLTPTCPTSSPSTWI</sequence>
<accession>I0WUF6</accession>
<dbReference type="EMBL" id="AJJH01000045">
    <property type="protein sequence ID" value="EID80022.1"/>
    <property type="molecule type" value="Genomic_DNA"/>
</dbReference>
<proteinExistence type="predicted"/>
<evidence type="ECO:0000313" key="2">
    <source>
        <dbReference type="Proteomes" id="UP000006447"/>
    </source>
</evidence>
<dbReference type="PATRIC" id="fig|1165867.3.peg.2138"/>
<dbReference type="Proteomes" id="UP000006447">
    <property type="component" value="Unassembled WGS sequence"/>
</dbReference>
<evidence type="ECO:0000313" key="1">
    <source>
        <dbReference type="EMBL" id="EID80022.1"/>
    </source>
</evidence>
<reference evidence="1 2" key="1">
    <citation type="journal article" date="2012" name="J. Bacteriol.">
        <title>Draft genome sequence of the nitrophenol-degrading actinomycete Rhodococcus imtechensis RKJ300.</title>
        <authorList>
            <person name="Vikram S."/>
            <person name="Kumar S."/>
            <person name="Subramanian S."/>
            <person name="Raghava G.P."/>
        </authorList>
    </citation>
    <scope>NUCLEOTIDE SEQUENCE [LARGE SCALE GENOMIC DNA]</scope>
    <source>
        <strain evidence="1 2">RKJ300</strain>
    </source>
</reference>
<protein>
    <submittedName>
        <fullName evidence="1">Putative non-ribosomal peptide synthetase</fullName>
    </submittedName>
</protein>
<name>I0WUF6_RHOOP</name>